<dbReference type="Pfam" id="PF19602">
    <property type="entry name" value="DUF6107"/>
    <property type="match status" value="1"/>
</dbReference>
<keyword evidence="1" id="KW-0472">Membrane</keyword>
<evidence type="ECO:0000256" key="1">
    <source>
        <dbReference type="SAM" id="Phobius"/>
    </source>
</evidence>
<feature type="transmembrane region" description="Helical" evidence="1">
    <location>
        <begin position="12"/>
        <end position="30"/>
    </location>
</feature>
<protein>
    <submittedName>
        <fullName evidence="2">Uncharacterized protein</fullName>
    </submittedName>
</protein>
<evidence type="ECO:0000313" key="3">
    <source>
        <dbReference type="Proteomes" id="UP000613160"/>
    </source>
</evidence>
<dbReference type="EMBL" id="BMJJ01000003">
    <property type="protein sequence ID" value="GGD12397.1"/>
    <property type="molecule type" value="Genomic_DNA"/>
</dbReference>
<feature type="transmembrane region" description="Helical" evidence="1">
    <location>
        <begin position="42"/>
        <end position="63"/>
    </location>
</feature>
<feature type="transmembrane region" description="Helical" evidence="1">
    <location>
        <begin position="75"/>
        <end position="93"/>
    </location>
</feature>
<dbReference type="Proteomes" id="UP000613160">
    <property type="component" value="Unassembled WGS sequence"/>
</dbReference>
<dbReference type="AlphaFoldDB" id="A0A917D9C3"/>
<sequence length="116" mass="11816">MSAEPMSGVVWGAKLVGAAAGSAISVAYLLPQGRREAAARFLIGIVTGLAFGVPAGLTLAKYLGIDDALSPGERAMMGSAAASLCAWWALGVLQRFADALFRGPGRSGPPAGEDRR</sequence>
<dbReference type="InterPro" id="IPR046089">
    <property type="entry name" value="DUF6107"/>
</dbReference>
<reference evidence="2" key="2">
    <citation type="submission" date="2020-09" db="EMBL/GenBank/DDBJ databases">
        <authorList>
            <person name="Sun Q."/>
            <person name="Zhou Y."/>
        </authorList>
    </citation>
    <scope>NUCLEOTIDE SEQUENCE</scope>
    <source>
        <strain evidence="2">CGMCC 1.15493</strain>
    </source>
</reference>
<keyword evidence="1" id="KW-1133">Transmembrane helix</keyword>
<organism evidence="2 3">
    <name type="scientific">Aureimonas glaciei</name>
    <dbReference type="NCBI Taxonomy" id="1776957"/>
    <lineage>
        <taxon>Bacteria</taxon>
        <taxon>Pseudomonadati</taxon>
        <taxon>Pseudomonadota</taxon>
        <taxon>Alphaproteobacteria</taxon>
        <taxon>Hyphomicrobiales</taxon>
        <taxon>Aurantimonadaceae</taxon>
        <taxon>Aureimonas</taxon>
    </lineage>
</organism>
<dbReference type="RefSeq" id="WP_188849894.1">
    <property type="nucleotide sequence ID" value="NZ_BMJJ01000003.1"/>
</dbReference>
<gene>
    <name evidence="2" type="ORF">GCM10011335_14120</name>
</gene>
<reference evidence="2" key="1">
    <citation type="journal article" date="2014" name="Int. J. Syst. Evol. Microbiol.">
        <title>Complete genome sequence of Corynebacterium casei LMG S-19264T (=DSM 44701T), isolated from a smear-ripened cheese.</title>
        <authorList>
            <consortium name="US DOE Joint Genome Institute (JGI-PGF)"/>
            <person name="Walter F."/>
            <person name="Albersmeier A."/>
            <person name="Kalinowski J."/>
            <person name="Ruckert C."/>
        </authorList>
    </citation>
    <scope>NUCLEOTIDE SEQUENCE</scope>
    <source>
        <strain evidence="2">CGMCC 1.15493</strain>
    </source>
</reference>
<evidence type="ECO:0000313" key="2">
    <source>
        <dbReference type="EMBL" id="GGD12397.1"/>
    </source>
</evidence>
<comment type="caution">
    <text evidence="2">The sequence shown here is derived from an EMBL/GenBank/DDBJ whole genome shotgun (WGS) entry which is preliminary data.</text>
</comment>
<keyword evidence="1" id="KW-0812">Transmembrane</keyword>
<accession>A0A917D9C3</accession>
<keyword evidence="3" id="KW-1185">Reference proteome</keyword>
<name>A0A917D9C3_9HYPH</name>
<proteinExistence type="predicted"/>